<dbReference type="AlphaFoldDB" id="A0A0E0R0M4"/>
<evidence type="ECO:0000256" key="1">
    <source>
        <dbReference type="SAM" id="MobiDB-lite"/>
    </source>
</evidence>
<dbReference type="HOGENOM" id="CLU_100021_0_0_1"/>
<protein>
    <submittedName>
        <fullName evidence="3">Uncharacterized protein</fullName>
    </submittedName>
</protein>
<dbReference type="Proteomes" id="UP000008022">
    <property type="component" value="Unassembled WGS sequence"/>
</dbReference>
<evidence type="ECO:0000313" key="3">
    <source>
        <dbReference type="EnsemblPlants" id="ORUFI10G14690.1"/>
    </source>
</evidence>
<organism evidence="3 4">
    <name type="scientific">Oryza rufipogon</name>
    <name type="common">Brownbeard rice</name>
    <name type="synonym">Asian wild rice</name>
    <dbReference type="NCBI Taxonomy" id="4529"/>
    <lineage>
        <taxon>Eukaryota</taxon>
        <taxon>Viridiplantae</taxon>
        <taxon>Streptophyta</taxon>
        <taxon>Embryophyta</taxon>
        <taxon>Tracheophyta</taxon>
        <taxon>Spermatophyta</taxon>
        <taxon>Magnoliopsida</taxon>
        <taxon>Liliopsida</taxon>
        <taxon>Poales</taxon>
        <taxon>Poaceae</taxon>
        <taxon>BOP clade</taxon>
        <taxon>Oryzoideae</taxon>
        <taxon>Oryzeae</taxon>
        <taxon>Oryzinae</taxon>
        <taxon>Oryza</taxon>
    </lineage>
</organism>
<reference evidence="3" key="2">
    <citation type="submission" date="2015-06" db="UniProtKB">
        <authorList>
            <consortium name="EnsemblPlants"/>
        </authorList>
    </citation>
    <scope>IDENTIFICATION</scope>
</reference>
<dbReference type="Gramene" id="ORUFI10G14690.1">
    <property type="protein sequence ID" value="ORUFI10G14690.1"/>
    <property type="gene ID" value="ORUFI10G14690"/>
</dbReference>
<dbReference type="PANTHER" id="PTHR33994">
    <property type="entry name" value="OS04G0515000 PROTEIN"/>
    <property type="match status" value="1"/>
</dbReference>
<name>A0A0E0R0M4_ORYRU</name>
<feature type="region of interest" description="Disordered" evidence="1">
    <location>
        <begin position="1"/>
        <end position="35"/>
    </location>
</feature>
<feature type="transmembrane region" description="Helical" evidence="2">
    <location>
        <begin position="52"/>
        <end position="72"/>
    </location>
</feature>
<keyword evidence="2" id="KW-1133">Transmembrane helix</keyword>
<keyword evidence="2" id="KW-0812">Transmembrane</keyword>
<dbReference type="OMA" id="FGSWMGP"/>
<reference evidence="4" key="1">
    <citation type="submission" date="2013-06" db="EMBL/GenBank/DDBJ databases">
        <authorList>
            <person name="Zhao Q."/>
        </authorList>
    </citation>
    <scope>NUCLEOTIDE SEQUENCE</scope>
    <source>
        <strain evidence="4">cv. W1943</strain>
    </source>
</reference>
<proteinExistence type="predicted"/>
<keyword evidence="2" id="KW-0472">Membrane</keyword>
<dbReference type="EnsemblPlants" id="ORUFI10G14690.1">
    <property type="protein sequence ID" value="ORUFI10G14690.1"/>
    <property type="gene ID" value="ORUFI10G14690"/>
</dbReference>
<evidence type="ECO:0000256" key="2">
    <source>
        <dbReference type="SAM" id="Phobius"/>
    </source>
</evidence>
<accession>A0A0E0R0M4</accession>
<keyword evidence="4" id="KW-1185">Reference proteome</keyword>
<evidence type="ECO:0000313" key="4">
    <source>
        <dbReference type="Proteomes" id="UP000008022"/>
    </source>
</evidence>
<sequence>MSGGGCTRGAKPPRRVDPNISRPPARAAVLPTHTVSPGDGATASSHLSMAPVVAIVLCTLVTIAAILFLSFFGSWMGPVVSIDGVTATGLDAAGAAGNATTTTISPSFDVAVRVKMQRFHLAPEAYARGSVAVSCAGGAVTARGELPDFLLYVTSPSVVSATARAAPPTTALSAGARGRLAGELRRGEVWLDVSVSYRRSEDDPGSMLSNGFRAMCAATASLGHGNSTATAVAAAAAACTVVKQ</sequence>